<proteinExistence type="predicted"/>
<dbReference type="PhylomeDB" id="A0A0A2KLG1"/>
<comment type="caution">
    <text evidence="4">The sequence shown here is derived from an EMBL/GenBank/DDBJ whole genome shotgun (WGS) entry which is preliminary data.</text>
</comment>
<dbReference type="HOGENOM" id="CLU_000288_125_7_1"/>
<dbReference type="EMBL" id="JQGA01001259">
    <property type="protein sequence ID" value="KGO67808.1"/>
    <property type="molecule type" value="Genomic_DNA"/>
</dbReference>
<dbReference type="OrthoDB" id="6161812at2759"/>
<reference evidence="4 5" key="1">
    <citation type="journal article" date="2015" name="Mol. Plant Microbe Interact.">
        <title>Genome, transcriptome, and functional analyses of Penicillium expansum provide new insights into secondary metabolism and pathogenicity.</title>
        <authorList>
            <person name="Ballester A.R."/>
            <person name="Marcet-Houben M."/>
            <person name="Levin E."/>
            <person name="Sela N."/>
            <person name="Selma-Lazaro C."/>
            <person name="Carmona L."/>
            <person name="Wisniewski M."/>
            <person name="Droby S."/>
            <person name="Gonzalez-Candelas L."/>
            <person name="Gabaldon T."/>
        </authorList>
    </citation>
    <scope>NUCLEOTIDE SEQUENCE [LARGE SCALE GENOMIC DNA]</scope>
    <source>
        <strain evidence="4 5">PHI-1</strain>
    </source>
</reference>
<keyword evidence="2" id="KW-0812">Transmembrane</keyword>
<dbReference type="Gene3D" id="1.25.40.10">
    <property type="entry name" value="Tetratricopeptide repeat domain"/>
    <property type="match status" value="2"/>
</dbReference>
<feature type="domain" description="DUF7779" evidence="3">
    <location>
        <begin position="526"/>
        <end position="613"/>
    </location>
</feature>
<protein>
    <submittedName>
        <fullName evidence="4">Tetratricopeptide-like helical</fullName>
    </submittedName>
</protein>
<dbReference type="AlphaFoldDB" id="A0A0A2KLG1"/>
<dbReference type="InterPro" id="IPR056681">
    <property type="entry name" value="DUF7779"/>
</dbReference>
<dbReference type="PANTHER" id="PTHR35205">
    <property type="entry name" value="NB-ARC AND TPR DOMAIN PROTEIN"/>
    <property type="match status" value="1"/>
</dbReference>
<dbReference type="Gene3D" id="3.40.50.300">
    <property type="entry name" value="P-loop containing nucleotide triphosphate hydrolases"/>
    <property type="match status" value="1"/>
</dbReference>
<evidence type="ECO:0000313" key="5">
    <source>
        <dbReference type="Proteomes" id="UP000030104"/>
    </source>
</evidence>
<keyword evidence="2" id="KW-0472">Membrane</keyword>
<evidence type="ECO:0000313" key="4">
    <source>
        <dbReference type="EMBL" id="KGO67808.1"/>
    </source>
</evidence>
<dbReference type="SUPFAM" id="SSF52540">
    <property type="entry name" value="P-loop containing nucleoside triphosphate hydrolases"/>
    <property type="match status" value="1"/>
</dbReference>
<name>A0A0A2KLG1_PENIT</name>
<feature type="transmembrane region" description="Helical" evidence="2">
    <location>
        <begin position="82"/>
        <end position="115"/>
    </location>
</feature>
<dbReference type="Pfam" id="PF25000">
    <property type="entry name" value="DUF7779"/>
    <property type="match status" value="1"/>
</dbReference>
<keyword evidence="2" id="KW-1133">Transmembrane helix</keyword>
<gene>
    <name evidence="4" type="ORF">PITC_048940</name>
</gene>
<evidence type="ECO:0000256" key="1">
    <source>
        <dbReference type="SAM" id="MobiDB-lite"/>
    </source>
</evidence>
<dbReference type="Pfam" id="PF13424">
    <property type="entry name" value="TPR_12"/>
    <property type="match status" value="1"/>
</dbReference>
<dbReference type="InterPro" id="IPR027417">
    <property type="entry name" value="P-loop_NTPase"/>
</dbReference>
<dbReference type="SUPFAM" id="SSF48452">
    <property type="entry name" value="TPR-like"/>
    <property type="match status" value="1"/>
</dbReference>
<dbReference type="InterPro" id="IPR011990">
    <property type="entry name" value="TPR-like_helical_dom_sf"/>
</dbReference>
<dbReference type="Proteomes" id="UP000030104">
    <property type="component" value="Unassembled WGS sequence"/>
</dbReference>
<dbReference type="OMA" id="CSWYLYE"/>
<evidence type="ECO:0000256" key="2">
    <source>
        <dbReference type="SAM" id="Phobius"/>
    </source>
</evidence>
<dbReference type="PANTHER" id="PTHR35205:SF1">
    <property type="entry name" value="ZU5 DOMAIN-CONTAINING PROTEIN"/>
    <property type="match status" value="1"/>
</dbReference>
<feature type="region of interest" description="Disordered" evidence="1">
    <location>
        <begin position="976"/>
        <end position="996"/>
    </location>
</feature>
<accession>A0A0A2KLG1</accession>
<organism evidence="4 5">
    <name type="scientific">Penicillium italicum</name>
    <name type="common">Blue mold</name>
    <dbReference type="NCBI Taxonomy" id="40296"/>
    <lineage>
        <taxon>Eukaryota</taxon>
        <taxon>Fungi</taxon>
        <taxon>Dikarya</taxon>
        <taxon>Ascomycota</taxon>
        <taxon>Pezizomycotina</taxon>
        <taxon>Eurotiomycetes</taxon>
        <taxon>Eurotiomycetidae</taxon>
        <taxon>Eurotiales</taxon>
        <taxon>Aspergillaceae</taxon>
        <taxon>Penicillium</taxon>
    </lineage>
</organism>
<evidence type="ECO:0000259" key="3">
    <source>
        <dbReference type="Pfam" id="PF25000"/>
    </source>
</evidence>
<dbReference type="STRING" id="40296.A0A0A2KLG1"/>
<sequence>MEIWRWLFQRSLTTRPKRKHLYESTWQDALGYTKTLLGEDDFELIQNFQTPEQLLYEVQKLQQQNTAQATVTRLLRNARPHLVHLHTFATFLAVAAGANISFTCMWGVTYLLMFLGSKTEKAMEEIAGYLREFSEQIELFQVYSDKSVHLEGEVMERFFTLLVDLLVAGALAIKHLRKHGGITGTSWTNVNRQFTKAIQDFTHRIAHLRQLVEAHRITEMSLQQTELLESLSKYSITQRRETAKLPYYQLPFARNSNFFGRADVIRSINDALQGIDNDGQGQPIRSVALWGTGGIGKSQIALEYANLQVLNKGQLVLWLPTQTEIDLSRALVHAASEIRPAWYEDGMPTERVRFLMWNWLQTTGKCATPPYTARQALKMDEEISWTIIFDNVDDNNLLTSNWPAAGNGQIVVTCRSELVAACPAATAVEIPPFTREEGGELLMKLSGKQNNKLPAEIEAAQDLSSMLGGLALAIDITAKQIFVRKRTMRQFLPYFKMNKQSLRVPPRYASRNPYYNENLVTVWQTAFDSLTKESGQLLALICFFAPDDIPRDIINTPEQIPGTWDFLSDIDGYEDAVALLLHQSLIKINSETGMISLHRLTQEAYYYHLTEKERHDTFHVAYRILCAAFPKRTLRRQMYEVWETCEMLIHHIETAQDKYEDLRPTGLNVQDLEYHTMLADAAWFCSETSSLQLGETIGRRAADNCADKNSLIYAYLCESVATVDHRRGRYLPAYKFFLQSLEIRKKEPSTTGPELADAYSAVGLALFGLFKCEEAIEAVQKALDLVYKAPKELQCTYNIDRYLRNHSRPSAAVGRLDVAKRDMEVAERFQTEVYGEDSHFHGETAYILGKIAYTENDLERARRYIQRAYDLQYPGKPTHQSVASALYHQALVCLRRSEIEADPEQQKRNDEKALEYLRDALRITQFNEPRRGDQGESARVKWQISKIWERQGRTADASTYKASALRAKLELEKTGLHPVAPDEEQGWDAFTDVVDR</sequence>
<keyword evidence="5" id="KW-1185">Reference proteome</keyword>